<keyword evidence="6 13" id="KW-0732">Signal</keyword>
<accession>A0A0A8LC67</accession>
<dbReference type="GO" id="GO:0048288">
    <property type="term" value="P:nuclear membrane fusion involved in karyogamy"/>
    <property type="evidence" value="ECO:0007669"/>
    <property type="project" value="UniProtKB-UniRule"/>
</dbReference>
<evidence type="ECO:0000256" key="12">
    <source>
        <dbReference type="ARBA" id="ARBA00031468"/>
    </source>
</evidence>
<evidence type="ECO:0000256" key="1">
    <source>
        <dbReference type="ARBA" id="ARBA00003389"/>
    </source>
</evidence>
<name>A0A0A8LC67_9SACH</name>
<comment type="function">
    <text evidence="1 13">Required for nuclear membrane fusion during karyogamy.</text>
</comment>
<proteinExistence type="inferred from homology"/>
<dbReference type="EMBL" id="CCBQ010000047">
    <property type="protein sequence ID" value="CDO96531.1"/>
    <property type="molecule type" value="Genomic_DNA"/>
</dbReference>
<keyword evidence="11 13" id="KW-0539">Nucleus</keyword>
<dbReference type="Proteomes" id="UP000031516">
    <property type="component" value="Unassembled WGS sequence"/>
</dbReference>
<keyword evidence="5 13" id="KW-0812">Transmembrane</keyword>
<dbReference type="InterPro" id="IPR007292">
    <property type="entry name" value="Nuclear_fusion_Kar5"/>
</dbReference>
<keyword evidence="4 13" id="KW-0415">Karyogamy</keyword>
<comment type="subcellular location">
    <subcellularLocation>
        <location evidence="13">Endoplasmic reticulum membrane</location>
    </subcellularLocation>
    <subcellularLocation>
        <location evidence="13">Nucleus membrane</location>
    </subcellularLocation>
</comment>
<keyword evidence="15" id="KW-1185">Reference proteome</keyword>
<evidence type="ECO:0000256" key="11">
    <source>
        <dbReference type="ARBA" id="ARBA00023242"/>
    </source>
</evidence>
<dbReference type="GO" id="GO:0031965">
    <property type="term" value="C:nuclear membrane"/>
    <property type="evidence" value="ECO:0007669"/>
    <property type="project" value="UniProtKB-SubCell"/>
</dbReference>
<feature type="transmembrane region" description="Helical" evidence="13">
    <location>
        <begin position="456"/>
        <end position="478"/>
    </location>
</feature>
<evidence type="ECO:0000256" key="9">
    <source>
        <dbReference type="ARBA" id="ARBA00023136"/>
    </source>
</evidence>
<evidence type="ECO:0000313" key="14">
    <source>
        <dbReference type="EMBL" id="CDO96531.1"/>
    </source>
</evidence>
<evidence type="ECO:0000256" key="13">
    <source>
        <dbReference type="RuleBase" id="RU368082"/>
    </source>
</evidence>
<protein>
    <recommendedName>
        <fullName evidence="3 13">Nuclear fusion protein KAR5</fullName>
    </recommendedName>
    <alternativeName>
        <fullName evidence="12 13">Karyogamy protein 5</fullName>
    </alternativeName>
</protein>
<keyword evidence="7 13" id="KW-0256">Endoplasmic reticulum</keyword>
<evidence type="ECO:0000256" key="10">
    <source>
        <dbReference type="ARBA" id="ARBA00023180"/>
    </source>
</evidence>
<evidence type="ECO:0000256" key="6">
    <source>
        <dbReference type="ARBA" id="ARBA00022729"/>
    </source>
</evidence>
<evidence type="ECO:0000313" key="15">
    <source>
        <dbReference type="Proteomes" id="UP000031516"/>
    </source>
</evidence>
<gene>
    <name evidence="14" type="ORF">KLDO_g4731</name>
</gene>
<sequence length="489" mass="56519">MRFIFFRFWVASGQLLPHISEVIKRSIDKPPIVELSRDYINSRFPITETGCAKKALKEFLEICSKKGIEFVDTDLRVLTAIHLSVCEFESSGSKNYPTECSANPLSELDAAECVTALESSPQWWTTYSGNYQNLPQICMENSLPYEKEQLLELFLNITGMYSDLQENVTDYWNNFHADFENSGKRNLDTLQSLFDLFIQDLLKAHETRNREASKELSEMQQFFDAHLFNFSESLNDLNFVLNEELSYIKSNLFETFQEVELENMKRSQESKKMTDETLSDLKSIKVQSATLQNKFMDDFDVFYTDLVKASRDKNLIISDELMQTQEEIIHVMFQFNKMMHESVIPLLTEELLPAVNEVSSSIVENLNNIQRQLNLQMEDWSSSIETKFQSLEEKTQESLNSAKKVESSLLKINKLAGTSLQGLQNILPLLNFLFRRQIFLLGILQILFGKYIPMKLYVYAVSILSTAAVGSKVGLWWYSFIYNTTKNDS</sequence>
<feature type="transmembrane region" description="Helical" evidence="13">
    <location>
        <begin position="429"/>
        <end position="449"/>
    </location>
</feature>
<keyword evidence="8 13" id="KW-1133">Transmembrane helix</keyword>
<dbReference type="OrthoDB" id="5311848at2759"/>
<dbReference type="Pfam" id="PF04163">
    <property type="entry name" value="Tht1"/>
    <property type="match status" value="1"/>
</dbReference>
<dbReference type="PANTHER" id="PTHR28012">
    <property type="entry name" value="NUCLEAR FUSION PROTEIN KAR5"/>
    <property type="match status" value="1"/>
</dbReference>
<evidence type="ECO:0000256" key="7">
    <source>
        <dbReference type="ARBA" id="ARBA00022824"/>
    </source>
</evidence>
<evidence type="ECO:0000256" key="8">
    <source>
        <dbReference type="ARBA" id="ARBA00022989"/>
    </source>
</evidence>
<keyword evidence="9 13" id="KW-0472">Membrane</keyword>
<keyword evidence="10" id="KW-0325">Glycoprotein</keyword>
<evidence type="ECO:0000256" key="2">
    <source>
        <dbReference type="ARBA" id="ARBA00010473"/>
    </source>
</evidence>
<evidence type="ECO:0000256" key="3">
    <source>
        <dbReference type="ARBA" id="ARBA00021601"/>
    </source>
</evidence>
<organism evidence="14 15">
    <name type="scientific">Kluyveromyces dobzhanskii CBS 2104</name>
    <dbReference type="NCBI Taxonomy" id="1427455"/>
    <lineage>
        <taxon>Eukaryota</taxon>
        <taxon>Fungi</taxon>
        <taxon>Dikarya</taxon>
        <taxon>Ascomycota</taxon>
        <taxon>Saccharomycotina</taxon>
        <taxon>Saccharomycetes</taxon>
        <taxon>Saccharomycetales</taxon>
        <taxon>Saccharomycetaceae</taxon>
        <taxon>Kluyveromyces</taxon>
    </lineage>
</organism>
<dbReference type="AlphaFoldDB" id="A0A0A8LC67"/>
<evidence type="ECO:0000256" key="5">
    <source>
        <dbReference type="ARBA" id="ARBA00022692"/>
    </source>
</evidence>
<comment type="caution">
    <text evidence="14">The sequence shown here is derived from an EMBL/GenBank/DDBJ whole genome shotgun (WGS) entry which is preliminary data.</text>
</comment>
<dbReference type="PANTHER" id="PTHR28012:SF1">
    <property type="entry name" value="NUCLEAR FUSION PROTEIN KAR5"/>
    <property type="match status" value="1"/>
</dbReference>
<dbReference type="GO" id="GO:0005789">
    <property type="term" value="C:endoplasmic reticulum membrane"/>
    <property type="evidence" value="ECO:0007669"/>
    <property type="project" value="UniProtKB-SubCell"/>
</dbReference>
<evidence type="ECO:0000256" key="4">
    <source>
        <dbReference type="ARBA" id="ARBA00022459"/>
    </source>
</evidence>
<dbReference type="GO" id="GO:0000742">
    <property type="term" value="P:karyogamy involved in conjugation with cellular fusion"/>
    <property type="evidence" value="ECO:0007669"/>
    <property type="project" value="UniProtKB-UniRule"/>
</dbReference>
<comment type="similarity">
    <text evidence="2 13">Belongs to the KAR5 family.</text>
</comment>
<reference evidence="14 15" key="1">
    <citation type="submission" date="2014-03" db="EMBL/GenBank/DDBJ databases">
        <title>The genome of Kluyveromyces dobzhanskii.</title>
        <authorList>
            <person name="Nystedt B."/>
            <person name="Astrom S."/>
        </authorList>
    </citation>
    <scope>NUCLEOTIDE SEQUENCE [LARGE SCALE GENOMIC DNA]</scope>
    <source>
        <strain evidence="14 15">CBS 2104</strain>
    </source>
</reference>